<dbReference type="Proteomes" id="UP000515211">
    <property type="component" value="Chromosome 9"/>
</dbReference>
<dbReference type="KEGG" id="adu:107495138"/>
<sequence>MEPPSKLSHGERWLASEGWSWAWSCRAFVAVVQREASYCRCFSQSSLLPPCRRGGGRRVAQSERGRKHRSRGERGETCAGHRRFCRSEPCCRHRKTLSPPSRSRGGRKSHWVTPHLASTALSPKTTTESSVLVSVSDLKGLLSLLCILMLRRCGVIYHMVAYPCLHSVLKVCSYLVLSFQCLCCCKSVWGCALKLPLILG</sequence>
<feature type="region of interest" description="Disordered" evidence="1">
    <location>
        <begin position="52"/>
        <end position="73"/>
    </location>
</feature>
<gene>
    <name evidence="3" type="primary">LOC107495138</name>
</gene>
<organism evidence="2 3">
    <name type="scientific">Arachis duranensis</name>
    <name type="common">Wild peanut</name>
    <dbReference type="NCBI Taxonomy" id="130453"/>
    <lineage>
        <taxon>Eukaryota</taxon>
        <taxon>Viridiplantae</taxon>
        <taxon>Streptophyta</taxon>
        <taxon>Embryophyta</taxon>
        <taxon>Tracheophyta</taxon>
        <taxon>Spermatophyta</taxon>
        <taxon>Magnoliopsida</taxon>
        <taxon>eudicotyledons</taxon>
        <taxon>Gunneridae</taxon>
        <taxon>Pentapetalae</taxon>
        <taxon>rosids</taxon>
        <taxon>fabids</taxon>
        <taxon>Fabales</taxon>
        <taxon>Fabaceae</taxon>
        <taxon>Papilionoideae</taxon>
        <taxon>50 kb inversion clade</taxon>
        <taxon>dalbergioids sensu lato</taxon>
        <taxon>Dalbergieae</taxon>
        <taxon>Pterocarpus clade</taxon>
        <taxon>Arachis</taxon>
    </lineage>
</organism>
<reference evidence="3" key="2">
    <citation type="submission" date="2025-08" db="UniProtKB">
        <authorList>
            <consortium name="RefSeq"/>
        </authorList>
    </citation>
    <scope>IDENTIFICATION</scope>
    <source>
        <tissue evidence="3">Whole plant</tissue>
    </source>
</reference>
<accession>A0A9C6TK84</accession>
<reference evidence="2" key="1">
    <citation type="journal article" date="2016" name="Nat. Genet.">
        <title>The genome sequences of Arachis duranensis and Arachis ipaensis, the diploid ancestors of cultivated peanut.</title>
        <authorList>
            <person name="Bertioli D.J."/>
            <person name="Cannon S.B."/>
            <person name="Froenicke L."/>
            <person name="Huang G."/>
            <person name="Farmer A.D."/>
            <person name="Cannon E.K."/>
            <person name="Liu X."/>
            <person name="Gao D."/>
            <person name="Clevenger J."/>
            <person name="Dash S."/>
            <person name="Ren L."/>
            <person name="Moretzsohn M.C."/>
            <person name="Shirasawa K."/>
            <person name="Huang W."/>
            <person name="Vidigal B."/>
            <person name="Abernathy B."/>
            <person name="Chu Y."/>
            <person name="Niederhuth C.E."/>
            <person name="Umale P."/>
            <person name="Araujo A.C."/>
            <person name="Kozik A."/>
            <person name="Kim K.D."/>
            <person name="Burow M.D."/>
            <person name="Varshney R.K."/>
            <person name="Wang X."/>
            <person name="Zhang X."/>
            <person name="Barkley N."/>
            <person name="Guimaraes P.M."/>
            <person name="Isobe S."/>
            <person name="Guo B."/>
            <person name="Liao B."/>
            <person name="Stalker H.T."/>
            <person name="Schmitz R.J."/>
            <person name="Scheffler B.E."/>
            <person name="Leal-Bertioli S.C."/>
            <person name="Xun X."/>
            <person name="Jackson S.A."/>
            <person name="Michelmore R."/>
            <person name="Ozias-Akins P."/>
        </authorList>
    </citation>
    <scope>NUCLEOTIDE SEQUENCE [LARGE SCALE GENOMIC DNA]</scope>
    <source>
        <strain evidence="2">cv. V14167</strain>
    </source>
</reference>
<keyword evidence="2" id="KW-1185">Reference proteome</keyword>
<proteinExistence type="predicted"/>
<protein>
    <submittedName>
        <fullName evidence="3">Uncharacterized protein LOC107495138 isoform X1</fullName>
    </submittedName>
</protein>
<name>A0A9C6TK84_ARADU</name>
<dbReference type="AlphaFoldDB" id="A0A9C6TK84"/>
<dbReference type="RefSeq" id="XP_052109829.1">
    <property type="nucleotide sequence ID" value="XM_052253869.1"/>
</dbReference>
<evidence type="ECO:0000313" key="3">
    <source>
        <dbReference type="RefSeq" id="XP_052109829.1"/>
    </source>
</evidence>
<dbReference type="GeneID" id="107495138"/>
<evidence type="ECO:0000313" key="2">
    <source>
        <dbReference type="Proteomes" id="UP000515211"/>
    </source>
</evidence>
<evidence type="ECO:0000256" key="1">
    <source>
        <dbReference type="SAM" id="MobiDB-lite"/>
    </source>
</evidence>